<dbReference type="InterPro" id="IPR055362">
    <property type="entry name" value="PTHB1_pf_dom"/>
</dbReference>
<dbReference type="GO" id="GO:0060271">
    <property type="term" value="P:cilium assembly"/>
    <property type="evidence" value="ECO:0007669"/>
    <property type="project" value="TreeGrafter"/>
</dbReference>
<keyword evidence="3" id="KW-1185">Reference proteome</keyword>
<accession>A0A2G9U0C3</accession>
<reference evidence="2 3" key="1">
    <citation type="submission" date="2015-09" db="EMBL/GenBank/DDBJ databases">
        <title>Draft genome of the parasitic nematode Teladorsagia circumcincta isolate WARC Sus (inbred).</title>
        <authorList>
            <person name="Mitreva M."/>
        </authorList>
    </citation>
    <scope>NUCLEOTIDE SEQUENCE [LARGE SCALE GENOMIC DNA]</scope>
    <source>
        <strain evidence="2 3">S</strain>
    </source>
</reference>
<dbReference type="InterPro" id="IPR026511">
    <property type="entry name" value="PTHB1"/>
</dbReference>
<dbReference type="GO" id="GO:0016020">
    <property type="term" value="C:membrane"/>
    <property type="evidence" value="ECO:0007669"/>
    <property type="project" value="TreeGrafter"/>
</dbReference>
<dbReference type="GO" id="GO:0034464">
    <property type="term" value="C:BBSome"/>
    <property type="evidence" value="ECO:0007669"/>
    <property type="project" value="InterPro"/>
</dbReference>
<feature type="domain" description="PTHB1 platform" evidence="1">
    <location>
        <begin position="9"/>
        <end position="108"/>
    </location>
</feature>
<evidence type="ECO:0000259" key="1">
    <source>
        <dbReference type="Pfam" id="PF23337"/>
    </source>
</evidence>
<sequence>TAFASVRLPFAMMFAETSPERNASYKLTLDSDQPCLALNTLFTEFQTENPSSIGFRIHGHDATVSVFAAHKSNRYRVQTDHSQLLNVVVSELVERIRLQQPKAQLHANIPMSYINAKLEELIELEAKNDAGKKVIGERSREMRAIEALILSKTRNTKPETFDHIDLLYSEAHDQLFAAIDELNTVRERMQEMQLTLASLFDLVALLMHLGGAEIALNGNFITDTEQTLEDRLSYASHVSNDPSRAIAVLCQHTQKELPQIKEESDEEADDFDTFHTGNIKL</sequence>
<dbReference type="OrthoDB" id="10262646at2759"/>
<dbReference type="PANTHER" id="PTHR20991:SF0">
    <property type="entry name" value="PROTEIN PTHB1"/>
    <property type="match status" value="1"/>
</dbReference>
<proteinExistence type="predicted"/>
<gene>
    <name evidence="2" type="ORF">TELCIR_14774</name>
</gene>
<feature type="non-terminal residue" evidence="2">
    <location>
        <position position="1"/>
    </location>
</feature>
<organism evidence="2 3">
    <name type="scientific">Teladorsagia circumcincta</name>
    <name type="common">Brown stomach worm</name>
    <name type="synonym">Ostertagia circumcincta</name>
    <dbReference type="NCBI Taxonomy" id="45464"/>
    <lineage>
        <taxon>Eukaryota</taxon>
        <taxon>Metazoa</taxon>
        <taxon>Ecdysozoa</taxon>
        <taxon>Nematoda</taxon>
        <taxon>Chromadorea</taxon>
        <taxon>Rhabditida</taxon>
        <taxon>Rhabditina</taxon>
        <taxon>Rhabditomorpha</taxon>
        <taxon>Strongyloidea</taxon>
        <taxon>Trichostrongylidae</taxon>
        <taxon>Teladorsagia</taxon>
    </lineage>
</organism>
<dbReference type="Pfam" id="PF23337">
    <property type="entry name" value="PTHB1_pf"/>
    <property type="match status" value="1"/>
</dbReference>
<dbReference type="PANTHER" id="PTHR20991">
    <property type="entry name" value="PARATHYROID HORMONE-RESPONSIVE B1 GENE"/>
    <property type="match status" value="1"/>
</dbReference>
<evidence type="ECO:0000313" key="3">
    <source>
        <dbReference type="Proteomes" id="UP000230423"/>
    </source>
</evidence>
<protein>
    <recommendedName>
        <fullName evidence="1">PTHB1 platform domain-containing protein</fullName>
    </recommendedName>
</protein>
<evidence type="ECO:0000313" key="2">
    <source>
        <dbReference type="EMBL" id="PIO63618.1"/>
    </source>
</evidence>
<dbReference type="AlphaFoldDB" id="A0A2G9U0C3"/>
<dbReference type="Proteomes" id="UP000230423">
    <property type="component" value="Unassembled WGS sequence"/>
</dbReference>
<name>A0A2G9U0C3_TELCI</name>
<dbReference type="EMBL" id="KZ350705">
    <property type="protein sequence ID" value="PIO63618.1"/>
    <property type="molecule type" value="Genomic_DNA"/>
</dbReference>